<dbReference type="PANTHER" id="PTHR14326">
    <property type="entry name" value="TARGETING PROTEIN FOR XKLP2"/>
    <property type="match status" value="1"/>
</dbReference>
<feature type="compositionally biased region" description="Basic and acidic residues" evidence="9">
    <location>
        <begin position="170"/>
        <end position="180"/>
    </location>
</feature>
<name>A0A2R6XFY7_MARPO</name>
<dbReference type="Proteomes" id="UP000244005">
    <property type="component" value="Unassembled WGS sequence"/>
</dbReference>
<dbReference type="GO" id="GO:0005874">
    <property type="term" value="C:microtubule"/>
    <property type="evidence" value="ECO:0007669"/>
    <property type="project" value="UniProtKB-KW"/>
</dbReference>
<keyword evidence="5" id="KW-0493">Microtubule</keyword>
<organism evidence="12 13">
    <name type="scientific">Marchantia polymorpha</name>
    <name type="common">Common liverwort</name>
    <name type="synonym">Marchantia aquatica</name>
    <dbReference type="NCBI Taxonomy" id="3197"/>
    <lineage>
        <taxon>Eukaryota</taxon>
        <taxon>Viridiplantae</taxon>
        <taxon>Streptophyta</taxon>
        <taxon>Embryophyta</taxon>
        <taxon>Marchantiophyta</taxon>
        <taxon>Marchantiopsida</taxon>
        <taxon>Marchantiidae</taxon>
        <taxon>Marchantiales</taxon>
        <taxon>Marchantiaceae</taxon>
        <taxon>Marchantia</taxon>
    </lineage>
</organism>
<feature type="domain" description="TPX2 C-terminal" evidence="10">
    <location>
        <begin position="700"/>
        <end position="776"/>
    </location>
</feature>
<gene>
    <name evidence="12" type="ORF">MARPO_0016s0083</name>
</gene>
<dbReference type="AlphaFoldDB" id="A0A2R6XFY7"/>
<dbReference type="PANTHER" id="PTHR14326:SF44">
    <property type="entry name" value="TARGETING PROTEIN FOR XKLP2"/>
    <property type="match status" value="1"/>
</dbReference>
<accession>A0A2R6XFY7</accession>
<evidence type="ECO:0000256" key="7">
    <source>
        <dbReference type="ARBA" id="ARBA00023242"/>
    </source>
</evidence>
<feature type="compositionally biased region" description="Polar residues" evidence="9">
    <location>
        <begin position="441"/>
        <end position="453"/>
    </location>
</feature>
<protein>
    <recommendedName>
        <fullName evidence="14">TPX2 C-terminal domain-containing protein</fullName>
    </recommendedName>
</protein>
<dbReference type="InterPro" id="IPR027330">
    <property type="entry name" value="TPX2_central_dom"/>
</dbReference>
<keyword evidence="13" id="KW-1185">Reference proteome</keyword>
<evidence type="ECO:0000256" key="4">
    <source>
        <dbReference type="ARBA" id="ARBA00022490"/>
    </source>
</evidence>
<sequence length="819" mass="93039">MGEQVTVGRGMEVEAAEKKKALKIDPAWEFQAPKYYDFIVGETEDDKVAAEKWLEAETSYDASPHVGKTKAVAELLNLECNDEDMEEVVEARSPTENKENQLDASSMKTPVKNLSGLLSSEAGGSAIRKTLEESIVHKINEQSSVPPAAAPAPESDGSVESDVSPNTPKTNEDGGVRNPERTPLSVMPSLSTSPGSLPAKRLHSHGWKEVQANGTATMPKVQKPSAARRYLTSTKKKETPFGFKGFLSPDDPANKKQKLEGGRLRQIKERVVRPKEQNGLTVPQEFQFCTDKRSRLFGGTECAAAAQGGRAASPFVSMAEKVRKFQTKTPERFHVNPAGHCDIDDHEKRKMKLTRPKTPDFETSHRTRQIRVKSTAELEEEMLAKIPKFKARPAPKKILEPHAPPTIQKTTPHLTEFQEFHLRTTERALQHKATESRDTNTRQGSSVATSTDSLAAELKRRRKSAPGGSAQVEPPHLHTAARVRPLTVKSREQLEIEELARIPKFKARPLNKRIFDSRGDLGVYRNNKREVTQPQEFHFATDERIQHREHPASLADQFSKMCINQQHHETILRPTVPEPFHLETENRGLLKEMRFLQEILEREHEESQARIPRAHPLPFTTDIPAIPPKPEPREVTRPEPFQLESLIRHEDEQHRLAEERRRAEELEAALKAFRAQPNLSTAPVFVPSRSRKPLTEVQEFQFHLEARAIDRADFDKRVVEKHNQYKRFREEYEAARRAEEERSIKAMRREMVPLARPMPVFGRPFVPQRSAKEPTRPISPVFQTDVVTRRPSSHRRRSSMTSTAIIRRRMGPSIFVKQK</sequence>
<feature type="domain" description="TPX2 central" evidence="11">
    <location>
        <begin position="351"/>
        <end position="438"/>
    </location>
</feature>
<feature type="region of interest" description="Disordered" evidence="9">
    <location>
        <begin position="616"/>
        <end position="635"/>
    </location>
</feature>
<feature type="region of interest" description="Disordered" evidence="9">
    <location>
        <begin position="138"/>
        <end position="203"/>
    </location>
</feature>
<dbReference type="GO" id="GO:0005634">
    <property type="term" value="C:nucleus"/>
    <property type="evidence" value="ECO:0007669"/>
    <property type="project" value="UniProtKB-SubCell"/>
</dbReference>
<dbReference type="GO" id="GO:0060236">
    <property type="term" value="P:regulation of mitotic spindle organization"/>
    <property type="evidence" value="ECO:0007669"/>
    <property type="project" value="InterPro"/>
</dbReference>
<feature type="coiled-coil region" evidence="8">
    <location>
        <begin position="646"/>
        <end position="676"/>
    </location>
</feature>
<feature type="compositionally biased region" description="Basic and acidic residues" evidence="9">
    <location>
        <begin position="430"/>
        <end position="440"/>
    </location>
</feature>
<evidence type="ECO:0000256" key="9">
    <source>
        <dbReference type="SAM" id="MobiDB-lite"/>
    </source>
</evidence>
<proteinExistence type="inferred from homology"/>
<comment type="subcellular location">
    <subcellularLocation>
        <location evidence="2">Cytoplasm</location>
        <location evidence="2">Cytoskeleton</location>
        <location evidence="2">Spindle</location>
    </subcellularLocation>
    <subcellularLocation>
        <location evidence="1">Nucleus</location>
    </subcellularLocation>
</comment>
<dbReference type="Pfam" id="PF06886">
    <property type="entry name" value="TPX2"/>
    <property type="match status" value="1"/>
</dbReference>
<evidence type="ECO:0000259" key="10">
    <source>
        <dbReference type="Pfam" id="PF06886"/>
    </source>
</evidence>
<comment type="similarity">
    <text evidence="3">Belongs to the TPX2 family.</text>
</comment>
<keyword evidence="7" id="KW-0539">Nucleus</keyword>
<feature type="region of interest" description="Disordered" evidence="9">
    <location>
        <begin position="430"/>
        <end position="484"/>
    </location>
</feature>
<dbReference type="Gramene" id="Mp6g10410.1">
    <property type="protein sequence ID" value="Mp6g10410.1.cds"/>
    <property type="gene ID" value="Mp6g10410"/>
</dbReference>
<evidence type="ECO:0000259" key="11">
    <source>
        <dbReference type="Pfam" id="PF12214"/>
    </source>
</evidence>
<evidence type="ECO:0000256" key="3">
    <source>
        <dbReference type="ARBA" id="ARBA00005885"/>
    </source>
</evidence>
<evidence type="ECO:0000256" key="2">
    <source>
        <dbReference type="ARBA" id="ARBA00004186"/>
    </source>
</evidence>
<keyword evidence="4" id="KW-0963">Cytoplasm</keyword>
<feature type="compositionally biased region" description="Basic and acidic residues" evidence="9">
    <location>
        <begin position="89"/>
        <end position="101"/>
    </location>
</feature>
<feature type="compositionally biased region" description="Basic and acidic residues" evidence="9">
    <location>
        <begin position="252"/>
        <end position="262"/>
    </location>
</feature>
<evidence type="ECO:0008006" key="14">
    <source>
        <dbReference type="Google" id="ProtNLM"/>
    </source>
</evidence>
<dbReference type="EMBL" id="KZ772688">
    <property type="protein sequence ID" value="PTQ45022.1"/>
    <property type="molecule type" value="Genomic_DNA"/>
</dbReference>
<dbReference type="InterPro" id="IPR027329">
    <property type="entry name" value="TPX2_C"/>
</dbReference>
<evidence type="ECO:0000313" key="12">
    <source>
        <dbReference type="EMBL" id="PTQ45022.1"/>
    </source>
</evidence>
<feature type="region of interest" description="Disordered" evidence="9">
    <location>
        <begin position="239"/>
        <end position="262"/>
    </location>
</feature>
<evidence type="ECO:0000256" key="8">
    <source>
        <dbReference type="SAM" id="Coils"/>
    </source>
</evidence>
<feature type="region of interest" description="Disordered" evidence="9">
    <location>
        <begin position="85"/>
        <end position="109"/>
    </location>
</feature>
<reference evidence="13" key="1">
    <citation type="journal article" date="2017" name="Cell">
        <title>Insights into land plant evolution garnered from the Marchantia polymorpha genome.</title>
        <authorList>
            <person name="Bowman J.L."/>
            <person name="Kohchi T."/>
            <person name="Yamato K.T."/>
            <person name="Jenkins J."/>
            <person name="Shu S."/>
            <person name="Ishizaki K."/>
            <person name="Yamaoka S."/>
            <person name="Nishihama R."/>
            <person name="Nakamura Y."/>
            <person name="Berger F."/>
            <person name="Adam C."/>
            <person name="Aki S.S."/>
            <person name="Althoff F."/>
            <person name="Araki T."/>
            <person name="Arteaga-Vazquez M.A."/>
            <person name="Balasubrmanian S."/>
            <person name="Barry K."/>
            <person name="Bauer D."/>
            <person name="Boehm C.R."/>
            <person name="Briginshaw L."/>
            <person name="Caballero-Perez J."/>
            <person name="Catarino B."/>
            <person name="Chen F."/>
            <person name="Chiyoda S."/>
            <person name="Chovatia M."/>
            <person name="Davies K.M."/>
            <person name="Delmans M."/>
            <person name="Demura T."/>
            <person name="Dierschke T."/>
            <person name="Dolan L."/>
            <person name="Dorantes-Acosta A.E."/>
            <person name="Eklund D.M."/>
            <person name="Florent S.N."/>
            <person name="Flores-Sandoval E."/>
            <person name="Fujiyama A."/>
            <person name="Fukuzawa H."/>
            <person name="Galik B."/>
            <person name="Grimanelli D."/>
            <person name="Grimwood J."/>
            <person name="Grossniklaus U."/>
            <person name="Hamada T."/>
            <person name="Haseloff J."/>
            <person name="Hetherington A.J."/>
            <person name="Higo A."/>
            <person name="Hirakawa Y."/>
            <person name="Hundley H.N."/>
            <person name="Ikeda Y."/>
            <person name="Inoue K."/>
            <person name="Inoue S.I."/>
            <person name="Ishida S."/>
            <person name="Jia Q."/>
            <person name="Kakita M."/>
            <person name="Kanazawa T."/>
            <person name="Kawai Y."/>
            <person name="Kawashima T."/>
            <person name="Kennedy M."/>
            <person name="Kinose K."/>
            <person name="Kinoshita T."/>
            <person name="Kohara Y."/>
            <person name="Koide E."/>
            <person name="Komatsu K."/>
            <person name="Kopischke S."/>
            <person name="Kubo M."/>
            <person name="Kyozuka J."/>
            <person name="Lagercrantz U."/>
            <person name="Lin S.S."/>
            <person name="Lindquist E."/>
            <person name="Lipzen A.M."/>
            <person name="Lu C.W."/>
            <person name="De Luna E."/>
            <person name="Martienssen R.A."/>
            <person name="Minamino N."/>
            <person name="Mizutani M."/>
            <person name="Mizutani M."/>
            <person name="Mochizuki N."/>
            <person name="Monte I."/>
            <person name="Mosher R."/>
            <person name="Nagasaki H."/>
            <person name="Nakagami H."/>
            <person name="Naramoto S."/>
            <person name="Nishitani K."/>
            <person name="Ohtani M."/>
            <person name="Okamoto T."/>
            <person name="Okumura M."/>
            <person name="Phillips J."/>
            <person name="Pollak B."/>
            <person name="Reinders A."/>
            <person name="Rovekamp M."/>
            <person name="Sano R."/>
            <person name="Sawa S."/>
            <person name="Schmid M.W."/>
            <person name="Shirakawa M."/>
            <person name="Solano R."/>
            <person name="Spunde A."/>
            <person name="Suetsugu N."/>
            <person name="Sugano S."/>
            <person name="Sugiyama A."/>
            <person name="Sun R."/>
            <person name="Suzuki Y."/>
            <person name="Takenaka M."/>
            <person name="Takezawa D."/>
            <person name="Tomogane H."/>
            <person name="Tsuzuki M."/>
            <person name="Ueda T."/>
            <person name="Umeda M."/>
            <person name="Ward J.M."/>
            <person name="Watanabe Y."/>
            <person name="Yazaki K."/>
            <person name="Yokoyama R."/>
            <person name="Yoshitake Y."/>
            <person name="Yotsui I."/>
            <person name="Zachgo S."/>
            <person name="Schmutz J."/>
        </authorList>
    </citation>
    <scope>NUCLEOTIDE SEQUENCE [LARGE SCALE GENOMIC DNA]</scope>
    <source>
        <strain evidence="13">Tak-1</strain>
    </source>
</reference>
<evidence type="ECO:0000256" key="1">
    <source>
        <dbReference type="ARBA" id="ARBA00004123"/>
    </source>
</evidence>
<dbReference type="OMA" id="VRHEREM"/>
<evidence type="ECO:0000313" key="13">
    <source>
        <dbReference type="Proteomes" id="UP000244005"/>
    </source>
</evidence>
<dbReference type="GO" id="GO:0005819">
    <property type="term" value="C:spindle"/>
    <property type="evidence" value="ECO:0007669"/>
    <property type="project" value="UniProtKB-SubCell"/>
</dbReference>
<dbReference type="OrthoDB" id="1684416at2759"/>
<keyword evidence="6" id="KW-0206">Cytoskeleton</keyword>
<dbReference type="Pfam" id="PF12214">
    <property type="entry name" value="TPX2_importin"/>
    <property type="match status" value="2"/>
</dbReference>
<evidence type="ECO:0000256" key="6">
    <source>
        <dbReference type="ARBA" id="ARBA00023212"/>
    </source>
</evidence>
<dbReference type="InterPro" id="IPR009675">
    <property type="entry name" value="TPX2_fam"/>
</dbReference>
<feature type="domain" description="TPX2 central" evidence="11">
    <location>
        <begin position="474"/>
        <end position="601"/>
    </location>
</feature>
<evidence type="ECO:0000256" key="5">
    <source>
        <dbReference type="ARBA" id="ARBA00022701"/>
    </source>
</evidence>
<keyword evidence="8" id="KW-0175">Coiled coil</keyword>